<accession>A0A7R9AQX8</accession>
<dbReference type="AlphaFoldDB" id="A0A7R9AQX8"/>
<sequence>MTDSIKEATLTKSDLEELLRPKFGESITVDDFSTTFLTEPGDNYGSTMLAVEVILGPNKEKLPLVAKLLPPNEMSRQLFQCHITVRKEIDIYTLVSPEFSRIQRENGVPLDKVLDVFPECYGARATRELDIGQPADEGSAILLENLKISGYENGDRIIGLDLKHSELVMKKLARFHATAIAIKIKKPQVFKQTVLKTCKYVKGTIGSLEKEQEFYGGMLKVLKAFPVFNKHINKISAAIEEDIADRFNDSIPQPREPFASIVHNDFWTNNMMFQYKSKDHKNPIGFKIVDYQVTFYGSPLFDLIFFLFTSTKLGIVSEHFERLVKLYYDSLVDCLSLLDCDIRPFSFEKFQEELEDIAPQLLTKNLMMLLPITMDKTKDMKNESSPKVGDLDFSSYSEEYIKKSSQVVTEYVKRGWL</sequence>
<protein>
    <recommendedName>
        <fullName evidence="1">CHK kinase-like domain-containing protein</fullName>
    </recommendedName>
</protein>
<dbReference type="InterPro" id="IPR004119">
    <property type="entry name" value="EcKL"/>
</dbReference>
<dbReference type="InterPro" id="IPR011009">
    <property type="entry name" value="Kinase-like_dom_sf"/>
</dbReference>
<dbReference type="PANTHER" id="PTHR11012:SF55">
    <property type="entry name" value="BHLH DOMAIN-CONTAINING PROTEIN"/>
    <property type="match status" value="1"/>
</dbReference>
<gene>
    <name evidence="2" type="ORF">TSIB3V08_LOCUS2320</name>
</gene>
<evidence type="ECO:0000259" key="1">
    <source>
        <dbReference type="SMART" id="SM00587"/>
    </source>
</evidence>
<dbReference type="PANTHER" id="PTHR11012">
    <property type="entry name" value="PROTEIN KINASE-LIKE DOMAIN-CONTAINING"/>
    <property type="match status" value="1"/>
</dbReference>
<dbReference type="Pfam" id="PF02958">
    <property type="entry name" value="EcKL"/>
    <property type="match status" value="1"/>
</dbReference>
<organism evidence="2">
    <name type="scientific">Timema shepardi</name>
    <name type="common">Walking stick</name>
    <dbReference type="NCBI Taxonomy" id="629360"/>
    <lineage>
        <taxon>Eukaryota</taxon>
        <taxon>Metazoa</taxon>
        <taxon>Ecdysozoa</taxon>
        <taxon>Arthropoda</taxon>
        <taxon>Hexapoda</taxon>
        <taxon>Insecta</taxon>
        <taxon>Pterygota</taxon>
        <taxon>Neoptera</taxon>
        <taxon>Polyneoptera</taxon>
        <taxon>Phasmatodea</taxon>
        <taxon>Timematodea</taxon>
        <taxon>Timematoidea</taxon>
        <taxon>Timematidae</taxon>
        <taxon>Timema</taxon>
    </lineage>
</organism>
<dbReference type="Gene3D" id="3.90.1200.10">
    <property type="match status" value="1"/>
</dbReference>
<proteinExistence type="predicted"/>
<dbReference type="InterPro" id="IPR015897">
    <property type="entry name" value="CHK_kinase-like"/>
</dbReference>
<feature type="domain" description="CHK kinase-like" evidence="1">
    <location>
        <begin position="141"/>
        <end position="337"/>
    </location>
</feature>
<dbReference type="SUPFAM" id="SSF56112">
    <property type="entry name" value="Protein kinase-like (PK-like)"/>
    <property type="match status" value="1"/>
</dbReference>
<name>A0A7R9AQX8_TIMSH</name>
<evidence type="ECO:0000313" key="2">
    <source>
        <dbReference type="EMBL" id="CAD7258078.1"/>
    </source>
</evidence>
<reference evidence="2" key="1">
    <citation type="submission" date="2020-11" db="EMBL/GenBank/DDBJ databases">
        <authorList>
            <person name="Tran Van P."/>
        </authorList>
    </citation>
    <scope>NUCLEOTIDE SEQUENCE</scope>
</reference>
<dbReference type="EMBL" id="OC000689">
    <property type="protein sequence ID" value="CAD7258078.1"/>
    <property type="molecule type" value="Genomic_DNA"/>
</dbReference>
<dbReference type="SMART" id="SM00587">
    <property type="entry name" value="CHK"/>
    <property type="match status" value="1"/>
</dbReference>